<organism evidence="3 4">
    <name type="scientific">Lactuca saligna</name>
    <name type="common">Willowleaf lettuce</name>
    <dbReference type="NCBI Taxonomy" id="75948"/>
    <lineage>
        <taxon>Eukaryota</taxon>
        <taxon>Viridiplantae</taxon>
        <taxon>Streptophyta</taxon>
        <taxon>Embryophyta</taxon>
        <taxon>Tracheophyta</taxon>
        <taxon>Spermatophyta</taxon>
        <taxon>Magnoliopsida</taxon>
        <taxon>eudicotyledons</taxon>
        <taxon>Gunneridae</taxon>
        <taxon>Pentapetalae</taxon>
        <taxon>asterids</taxon>
        <taxon>campanulids</taxon>
        <taxon>Asterales</taxon>
        <taxon>Asteraceae</taxon>
        <taxon>Cichorioideae</taxon>
        <taxon>Cichorieae</taxon>
        <taxon>Lactucinae</taxon>
        <taxon>Lactuca</taxon>
    </lineage>
</organism>
<proteinExistence type="predicted"/>
<dbReference type="Pfam" id="PF13041">
    <property type="entry name" value="PPR_2"/>
    <property type="match status" value="3"/>
</dbReference>
<dbReference type="Proteomes" id="UP001177003">
    <property type="component" value="Chromosome 0"/>
</dbReference>
<dbReference type="AlphaFoldDB" id="A0AA35UQE0"/>
<sequence>MKYTKLVLGRLEPGALLMVAIHFVARICIRRSYTTSCIAYAQTFKPQSIQETHNVTQFNMAEVNSKLKELVKSNRLSNARQQFDKLPHRDEITWTTIISGYVNTSNSSEALSLFSNMWADPSQRMDPFVLSLALKACALSFSAKQGESLHGYLVKINLVSSVFVSSALLNMYMKTGKVHEGCKVFDEMPIRNVVSWTAIITGLNHAGFHIEGVSYFYKLLQFGMSYDSYTLANVLKACANACLLRTGKEIHTQTLKKGFDKTSFVANSLITMYNKCGKGEYALHLFDKIKTKDVVSWTTMITSYVQTGQEHNAINAFLRMQESEVSPNEYTLAGLISACANLAQIDFGTQFHARVLRNGFIKFMSVANSIVTMYSKCGKLDSSSIVFQEMRRKDIVSWSTIIRGHTQMGFGDEAFKYLSLMRNEGLKPNEFAFSSVLSVCATMANLDLGKQLHAHCLCVGLDHEPMVQSGLINMYSKCGSILKALKIFNEVKCNDMVSWTAMVNGYAEHGLSQQAIDLFERLIGSGLKPDAVTFIGVLTACSHAGLVDLGFQYFDLIKKYNLILSKEHYGCMIDILCRSGRLREAENMIKNMPFSGDDVVWSTVLRGCRLHGDVDLGRRAADEIFVKTPNCPSTYITLANLYSGKGRWKEAADLRRLMRIKGVVKEPGWSWIKVKDCVFAFSAGDHSHPQWEDIDCVLRLLSLRKEKDLLLYKIDEVEKIWYSDSEFDTTSNVTLF</sequence>
<keyword evidence="4" id="KW-1185">Reference proteome</keyword>
<feature type="repeat" description="PPR" evidence="2">
    <location>
        <begin position="495"/>
        <end position="529"/>
    </location>
</feature>
<feature type="repeat" description="PPR" evidence="2">
    <location>
        <begin position="394"/>
        <end position="428"/>
    </location>
</feature>
<dbReference type="InterPro" id="IPR046960">
    <property type="entry name" value="PPR_At4g14850-like_plant"/>
</dbReference>
<feature type="repeat" description="PPR" evidence="2">
    <location>
        <begin position="161"/>
        <end position="195"/>
    </location>
</feature>
<name>A0AA35UQE0_LACSI</name>
<reference evidence="3" key="1">
    <citation type="submission" date="2023-04" db="EMBL/GenBank/DDBJ databases">
        <authorList>
            <person name="Vijverberg K."/>
            <person name="Xiong W."/>
            <person name="Schranz E."/>
        </authorList>
    </citation>
    <scope>NUCLEOTIDE SEQUENCE</scope>
</reference>
<accession>A0AA35UQE0</accession>
<evidence type="ECO:0000256" key="1">
    <source>
        <dbReference type="ARBA" id="ARBA00022737"/>
    </source>
</evidence>
<dbReference type="GO" id="GO:0003723">
    <property type="term" value="F:RNA binding"/>
    <property type="evidence" value="ECO:0007669"/>
    <property type="project" value="InterPro"/>
</dbReference>
<dbReference type="FunFam" id="1.25.40.10:FF:000158">
    <property type="entry name" value="pentatricopeptide repeat-containing protein At2g33680"/>
    <property type="match status" value="1"/>
</dbReference>
<dbReference type="InterPro" id="IPR046848">
    <property type="entry name" value="E_motif"/>
</dbReference>
<evidence type="ECO:0000313" key="3">
    <source>
        <dbReference type="EMBL" id="CAI9261979.1"/>
    </source>
</evidence>
<protein>
    <submittedName>
        <fullName evidence="3">Uncharacterized protein</fullName>
    </submittedName>
</protein>
<dbReference type="FunFam" id="1.25.40.10:FF:000196">
    <property type="entry name" value="Pentatricopeptide repeat-containing protein At4g14850"/>
    <property type="match status" value="1"/>
</dbReference>
<dbReference type="Pfam" id="PF01535">
    <property type="entry name" value="PPR"/>
    <property type="match status" value="5"/>
</dbReference>
<keyword evidence="1" id="KW-0677">Repeat</keyword>
<dbReference type="InterPro" id="IPR002885">
    <property type="entry name" value="PPR_rpt"/>
</dbReference>
<dbReference type="PROSITE" id="PS51375">
    <property type="entry name" value="PPR"/>
    <property type="match status" value="7"/>
</dbReference>
<dbReference type="GO" id="GO:0099402">
    <property type="term" value="P:plant organ development"/>
    <property type="evidence" value="ECO:0007669"/>
    <property type="project" value="UniProtKB-ARBA"/>
</dbReference>
<dbReference type="Pfam" id="PF20431">
    <property type="entry name" value="E_motif"/>
    <property type="match status" value="1"/>
</dbReference>
<evidence type="ECO:0000256" key="2">
    <source>
        <dbReference type="PROSITE-ProRule" id="PRU00708"/>
    </source>
</evidence>
<feature type="repeat" description="PPR" evidence="2">
    <location>
        <begin position="90"/>
        <end position="120"/>
    </location>
</feature>
<dbReference type="Gene3D" id="1.25.40.10">
    <property type="entry name" value="Tetratricopeptide repeat domain"/>
    <property type="match status" value="4"/>
</dbReference>
<feature type="repeat" description="PPR" evidence="2">
    <location>
        <begin position="565"/>
        <end position="599"/>
    </location>
</feature>
<dbReference type="FunFam" id="1.25.40.10:FF:000073">
    <property type="entry name" value="Pentatricopeptide repeat-containing protein chloroplastic"/>
    <property type="match status" value="1"/>
</dbReference>
<evidence type="ECO:0000313" key="4">
    <source>
        <dbReference type="Proteomes" id="UP001177003"/>
    </source>
</evidence>
<dbReference type="GO" id="GO:0009451">
    <property type="term" value="P:RNA modification"/>
    <property type="evidence" value="ECO:0007669"/>
    <property type="project" value="InterPro"/>
</dbReference>
<dbReference type="FunFam" id="1.25.40.10:FF:000343">
    <property type="entry name" value="Pentatricopeptide repeat-containing protein At3g58590"/>
    <property type="match status" value="1"/>
</dbReference>
<dbReference type="PANTHER" id="PTHR47926">
    <property type="entry name" value="PENTATRICOPEPTIDE REPEAT-CONTAINING PROTEIN"/>
    <property type="match status" value="1"/>
</dbReference>
<gene>
    <name evidence="3" type="ORF">LSALG_LOCUS2740</name>
</gene>
<dbReference type="EMBL" id="OX465086">
    <property type="protein sequence ID" value="CAI9261979.1"/>
    <property type="molecule type" value="Genomic_DNA"/>
</dbReference>
<dbReference type="PANTHER" id="PTHR47926:SF532">
    <property type="entry name" value="PENTACOTRIPEPTIDE-REPEAT REGION OF PRORP DOMAIN-CONTAINING PROTEIN"/>
    <property type="match status" value="1"/>
</dbReference>
<feature type="repeat" description="PPR" evidence="2">
    <location>
        <begin position="631"/>
        <end position="665"/>
    </location>
</feature>
<feature type="repeat" description="PPR" evidence="2">
    <location>
        <begin position="293"/>
        <end position="327"/>
    </location>
</feature>
<dbReference type="InterPro" id="IPR011990">
    <property type="entry name" value="TPR-like_helical_dom_sf"/>
</dbReference>
<dbReference type="NCBIfam" id="TIGR00756">
    <property type="entry name" value="PPR"/>
    <property type="match status" value="6"/>
</dbReference>